<accession>A0A0M0K014</accession>
<dbReference type="PROSITE" id="PS51221">
    <property type="entry name" value="TTL"/>
    <property type="match status" value="1"/>
</dbReference>
<dbReference type="Proteomes" id="UP000037460">
    <property type="component" value="Unassembled WGS sequence"/>
</dbReference>
<keyword evidence="5" id="KW-1185">Reference proteome</keyword>
<gene>
    <name evidence="4" type="ORF">Ctob_010760</name>
</gene>
<dbReference type="GO" id="GO:0005524">
    <property type="term" value="F:ATP binding"/>
    <property type="evidence" value="ECO:0007669"/>
    <property type="project" value="UniProtKB-KW"/>
</dbReference>
<dbReference type="PANTHER" id="PTHR12241">
    <property type="entry name" value="TUBULIN POLYGLUTAMYLASE"/>
    <property type="match status" value="1"/>
</dbReference>
<dbReference type="EMBL" id="JWZX01001947">
    <property type="protein sequence ID" value="KOO31723.1"/>
    <property type="molecule type" value="Genomic_DNA"/>
</dbReference>
<dbReference type="GO" id="GO:0070740">
    <property type="term" value="F:tubulin-glutamic acid ligase activity"/>
    <property type="evidence" value="ECO:0007669"/>
    <property type="project" value="TreeGrafter"/>
</dbReference>
<dbReference type="PANTHER" id="PTHR12241:SF118">
    <property type="entry name" value="TUBULIN POLYGLUTAMYLASE TTLL2-RELATED"/>
    <property type="match status" value="1"/>
</dbReference>
<evidence type="ECO:0000313" key="4">
    <source>
        <dbReference type="EMBL" id="KOO31723.1"/>
    </source>
</evidence>
<keyword evidence="1" id="KW-0436">Ligase</keyword>
<dbReference type="AlphaFoldDB" id="A0A0M0K014"/>
<dbReference type="InterPro" id="IPR004344">
    <property type="entry name" value="TTL/TTLL_fam"/>
</dbReference>
<keyword evidence="2" id="KW-0547">Nucleotide-binding</keyword>
<name>A0A0M0K014_9EUKA</name>
<sequence>MDGSRLLRCRFHLRMPALGGGAAAEEDADDALVVRVGEGSPPLMLEVWEGKGYREYDEEKADGKWDVYWKGCRFCASEYKQATPQQRINHFQKTSEITKKDALLRNLRRMKAIHGAVYAFSPETYILPTEWTTLVRRVESMPVAERPIWILKPTDSSQGRKIFIIRDLAEISYGHFSASMLSDERPASDPDRDPKLDDKGRAIAMELDMSTTLKMLKSRLNKTVTPCVKFTEMHVVQRYIERPLCFRGFKLDLRIYVLLLSAQPLRVYWFCDGLVRFATQTYNLANLDNSYAHLTNCSINKHSSVGAAGCKWSMRRFLSEHPDHPLNSALLWTRIRAIVNLTMLSIAPSITDNGGCFELLGFDVMIDEQSKPWLLEVNCPDGL</sequence>
<evidence type="ECO:0000256" key="1">
    <source>
        <dbReference type="ARBA" id="ARBA00022598"/>
    </source>
</evidence>
<comment type="caution">
    <text evidence="4">The sequence shown here is derived from an EMBL/GenBank/DDBJ whole genome shotgun (WGS) entry which is preliminary data.</text>
</comment>
<proteinExistence type="predicted"/>
<dbReference type="SUPFAM" id="SSF56059">
    <property type="entry name" value="Glutathione synthetase ATP-binding domain-like"/>
    <property type="match status" value="1"/>
</dbReference>
<dbReference type="Pfam" id="PF03133">
    <property type="entry name" value="TTL"/>
    <property type="match status" value="1"/>
</dbReference>
<dbReference type="GO" id="GO:0036064">
    <property type="term" value="C:ciliary basal body"/>
    <property type="evidence" value="ECO:0007669"/>
    <property type="project" value="TreeGrafter"/>
</dbReference>
<evidence type="ECO:0000313" key="5">
    <source>
        <dbReference type="Proteomes" id="UP000037460"/>
    </source>
</evidence>
<protein>
    <submittedName>
        <fullName evidence="4">Putative tubulin polyglutamylase ttll2</fullName>
    </submittedName>
</protein>
<organism evidence="4 5">
    <name type="scientific">Chrysochromulina tobinii</name>
    <dbReference type="NCBI Taxonomy" id="1460289"/>
    <lineage>
        <taxon>Eukaryota</taxon>
        <taxon>Haptista</taxon>
        <taxon>Haptophyta</taxon>
        <taxon>Prymnesiophyceae</taxon>
        <taxon>Prymnesiales</taxon>
        <taxon>Chrysochromulinaceae</taxon>
        <taxon>Chrysochromulina</taxon>
    </lineage>
</organism>
<dbReference type="GO" id="GO:0015631">
    <property type="term" value="F:tubulin binding"/>
    <property type="evidence" value="ECO:0007669"/>
    <property type="project" value="TreeGrafter"/>
</dbReference>
<dbReference type="OrthoDB" id="277439at2759"/>
<dbReference type="GO" id="GO:0000226">
    <property type="term" value="P:microtubule cytoskeleton organization"/>
    <property type="evidence" value="ECO:0007669"/>
    <property type="project" value="TreeGrafter"/>
</dbReference>
<evidence type="ECO:0000256" key="2">
    <source>
        <dbReference type="ARBA" id="ARBA00022741"/>
    </source>
</evidence>
<dbReference type="Gene3D" id="3.30.470.20">
    <property type="entry name" value="ATP-grasp fold, B domain"/>
    <property type="match status" value="1"/>
</dbReference>
<evidence type="ECO:0000256" key="3">
    <source>
        <dbReference type="ARBA" id="ARBA00022840"/>
    </source>
</evidence>
<keyword evidence="3" id="KW-0067">ATP-binding</keyword>
<reference evidence="5" key="1">
    <citation type="journal article" date="2015" name="PLoS Genet.">
        <title>Genome Sequence and Transcriptome Analyses of Chrysochromulina tobin: Metabolic Tools for Enhanced Algal Fitness in the Prominent Order Prymnesiales (Haptophyceae).</title>
        <authorList>
            <person name="Hovde B.T."/>
            <person name="Deodato C.R."/>
            <person name="Hunsperger H.M."/>
            <person name="Ryken S.A."/>
            <person name="Yost W."/>
            <person name="Jha R.K."/>
            <person name="Patterson J."/>
            <person name="Monnat R.J. Jr."/>
            <person name="Barlow S.B."/>
            <person name="Starkenburg S.R."/>
            <person name="Cattolico R.A."/>
        </authorList>
    </citation>
    <scope>NUCLEOTIDE SEQUENCE</scope>
    <source>
        <strain evidence="5">CCMP291</strain>
    </source>
</reference>